<keyword evidence="2 12" id="KW-0639">Primosome</keyword>
<dbReference type="InterPro" id="IPR037068">
    <property type="entry name" value="DNA_primase_core_N_sf"/>
</dbReference>
<evidence type="ECO:0000256" key="11">
    <source>
        <dbReference type="ARBA" id="ARBA00023163"/>
    </source>
</evidence>
<dbReference type="GO" id="GO:1990077">
    <property type="term" value="C:primosome complex"/>
    <property type="evidence" value="ECO:0007669"/>
    <property type="project" value="UniProtKB-KW"/>
</dbReference>
<evidence type="ECO:0000256" key="9">
    <source>
        <dbReference type="ARBA" id="ARBA00022842"/>
    </source>
</evidence>
<dbReference type="SUPFAM" id="SSF57783">
    <property type="entry name" value="Zinc beta-ribbon"/>
    <property type="match status" value="1"/>
</dbReference>
<evidence type="ECO:0000256" key="7">
    <source>
        <dbReference type="ARBA" id="ARBA00022771"/>
    </source>
</evidence>
<keyword evidence="10 12" id="KW-0238">DNA-binding</keyword>
<dbReference type="FunFam" id="3.90.980.10:FF:000001">
    <property type="entry name" value="DNA primase"/>
    <property type="match status" value="1"/>
</dbReference>
<dbReference type="PROSITE" id="PS50880">
    <property type="entry name" value="TOPRIM"/>
    <property type="match status" value="1"/>
</dbReference>
<evidence type="ECO:0000313" key="15">
    <source>
        <dbReference type="EMBL" id="BAC18979.1"/>
    </source>
</evidence>
<dbReference type="FunFam" id="3.90.580.10:FF:000001">
    <property type="entry name" value="DNA primase"/>
    <property type="match status" value="1"/>
</dbReference>
<dbReference type="SMART" id="SM00493">
    <property type="entry name" value="TOPRIM"/>
    <property type="match status" value="1"/>
</dbReference>
<dbReference type="GO" id="GO:0003899">
    <property type="term" value="F:DNA-directed RNA polymerase activity"/>
    <property type="evidence" value="ECO:0007669"/>
    <property type="project" value="UniProtKB-UniRule"/>
</dbReference>
<gene>
    <name evidence="12" type="primary">dnaG</name>
</gene>
<dbReference type="InterPro" id="IPR030846">
    <property type="entry name" value="DnaG_bac"/>
</dbReference>
<dbReference type="PIRSF" id="PIRSF002811">
    <property type="entry name" value="DnaG"/>
    <property type="match status" value="1"/>
</dbReference>
<evidence type="ECO:0000256" key="8">
    <source>
        <dbReference type="ARBA" id="ARBA00022833"/>
    </source>
</evidence>
<evidence type="ECO:0000313" key="16">
    <source>
        <dbReference type="Proteomes" id="UP000001409"/>
    </source>
</evidence>
<dbReference type="Gene3D" id="3.90.580.10">
    <property type="entry name" value="Zinc finger, CHC2-type domain"/>
    <property type="match status" value="1"/>
</dbReference>
<dbReference type="GO" id="GO:0008270">
    <property type="term" value="F:zinc ion binding"/>
    <property type="evidence" value="ECO:0007669"/>
    <property type="project" value="UniProtKB-KW"/>
</dbReference>
<accession>Q8FNH5</accession>
<keyword evidence="7" id="KW-0863">Zinc-finger</keyword>
<dbReference type="AlphaFoldDB" id="Q8FNH5"/>
<dbReference type="PANTHER" id="PTHR30313">
    <property type="entry name" value="DNA PRIMASE"/>
    <property type="match status" value="1"/>
</dbReference>
<keyword evidence="4 12" id="KW-0548">Nucleotidyltransferase</keyword>
<dbReference type="SUPFAM" id="SSF56731">
    <property type="entry name" value="DNA primase core"/>
    <property type="match status" value="1"/>
</dbReference>
<dbReference type="GO" id="GO:0006269">
    <property type="term" value="P:DNA replication, synthesis of primer"/>
    <property type="evidence" value="ECO:0007669"/>
    <property type="project" value="UniProtKB-UniRule"/>
</dbReference>
<accession>C8NQD1</accession>
<keyword evidence="6 13" id="KW-0479">Metal-binding</keyword>
<evidence type="ECO:0000256" key="6">
    <source>
        <dbReference type="ARBA" id="ARBA00022723"/>
    </source>
</evidence>
<comment type="function">
    <text evidence="12 13">RNA polymerase that catalyzes the synthesis of short RNA molecules used as primers for DNA polymerase during DNA replication.</text>
</comment>
<dbReference type="HAMAP" id="MF_00974">
    <property type="entry name" value="DNA_primase_DnaG"/>
    <property type="match status" value="1"/>
</dbReference>
<dbReference type="PANTHER" id="PTHR30313:SF2">
    <property type="entry name" value="DNA PRIMASE"/>
    <property type="match status" value="1"/>
</dbReference>
<dbReference type="InterPro" id="IPR013173">
    <property type="entry name" value="DNA_primase_DnaG_DnaB-bd_dom"/>
</dbReference>
<dbReference type="InterPro" id="IPR034151">
    <property type="entry name" value="TOPRIM_DnaG_bac"/>
</dbReference>
<evidence type="ECO:0000256" key="10">
    <source>
        <dbReference type="ARBA" id="ARBA00023125"/>
    </source>
</evidence>
<organism evidence="15 16">
    <name type="scientific">Corynebacterium efficiens (strain DSM 44549 / YS-314 / AJ 12310 / JCM 11189 / NBRC 100395)</name>
    <dbReference type="NCBI Taxonomy" id="196164"/>
    <lineage>
        <taxon>Bacteria</taxon>
        <taxon>Bacillati</taxon>
        <taxon>Actinomycetota</taxon>
        <taxon>Actinomycetes</taxon>
        <taxon>Mycobacteriales</taxon>
        <taxon>Corynebacteriaceae</taxon>
        <taxon>Corynebacterium</taxon>
    </lineage>
</organism>
<dbReference type="InterPro" id="IPR050219">
    <property type="entry name" value="DnaG_primase"/>
</dbReference>
<keyword evidence="16" id="KW-1185">Reference proteome</keyword>
<sequence length="645" mass="72416">MGFMSRQGARVLSMTKGRIPESDIQAIRERTPIEEIVGDYVQLKSAGADSLKGLSPFKDEKTPSFHVRPNRGYYHCFSTGKGGDVYSFLMEMEHISFPEAVEVCAEKIGYQINYQGGGPGRREEPGTRQRLIAANKAAHQFYREQLETPEAQPGRDFLLQRGFSKEHIYHFECGYAPAGWDTLTKHLLKKGFEFRELEAAGLSKMGRRGPIDQFQRRLLWPIKNLAGDVIGFGARKLFDDDKMGKYMNTPETLLYKKSKVLFGLDTAKRAIAQSHQAVVVEGYTDVMAMHAAGINTAVASCGTAFGDEHLQMLRRLMLDDNYFRGELIYTFDGDEAGQKAAMRAFEGDQKFTGQSYVAVAPQGMDPCDLRLERGDAAVRDLVASRVPMFEFVIQSIISEYPLDTVEGRLNALRRAVPIVAGIRDRTLQSEYARLLAGWVGWPDPAEVLQQVHEEVRRPKPQKRQMRATRFDAQNLEDQSSRPQMVMPDPRNPALWQERESLKIALQHPELAGSYFDGLAVDCFTNPAYRMVRDAITAAGGCEQATGGVDWLPRVSENMADILGTSLVSELAMEPIEVEAQDLESYTDGVLSRLQETRVGNQIAVLKSQLQRMRPSDDEQAYNSLFADLVALEQARRELMARAFRS</sequence>
<dbReference type="SMART" id="SM00400">
    <property type="entry name" value="ZnF_CHCC"/>
    <property type="match status" value="1"/>
</dbReference>
<reference evidence="15 16" key="1">
    <citation type="journal article" date="2003" name="Genome Res.">
        <title>Comparative complete genome sequence analysis of the amino acid replacements responsible for the thermostability of Corynebacterium efficiens.</title>
        <authorList>
            <person name="Nishio Y."/>
            <person name="Nakamura Y."/>
            <person name="Kawarabayasi Y."/>
            <person name="Usuda Y."/>
            <person name="Kimura E."/>
            <person name="Sugimoto S."/>
            <person name="Matsui K."/>
            <person name="Yamagishi A."/>
            <person name="Kikuchi H."/>
            <person name="Ikeo K."/>
            <person name="Gojobori T."/>
        </authorList>
    </citation>
    <scope>NUCLEOTIDE SEQUENCE [LARGE SCALE GENOMIC DNA]</scope>
    <source>
        <strain evidence="16">DSM 44549 / YS-314 / AJ 12310 / JCM 11189 / NBRC 100395</strain>
    </source>
</reference>
<dbReference type="InterPro" id="IPR013264">
    <property type="entry name" value="DNAG_N"/>
</dbReference>
<dbReference type="GO" id="GO:0005737">
    <property type="term" value="C:cytoplasm"/>
    <property type="evidence" value="ECO:0007669"/>
    <property type="project" value="TreeGrafter"/>
</dbReference>
<dbReference type="GO" id="GO:0000428">
    <property type="term" value="C:DNA-directed RNA polymerase complex"/>
    <property type="evidence" value="ECO:0007669"/>
    <property type="project" value="UniProtKB-KW"/>
</dbReference>
<dbReference type="GO" id="GO:0003677">
    <property type="term" value="F:DNA binding"/>
    <property type="evidence" value="ECO:0007669"/>
    <property type="project" value="UniProtKB-KW"/>
</dbReference>
<dbReference type="NCBIfam" id="TIGR01391">
    <property type="entry name" value="dnaG"/>
    <property type="match status" value="1"/>
</dbReference>
<dbReference type="Pfam" id="PF01807">
    <property type="entry name" value="Zn_ribbon_DnaG"/>
    <property type="match status" value="1"/>
</dbReference>
<keyword evidence="5 12" id="KW-0235">DNA replication</keyword>
<dbReference type="Gene3D" id="3.40.1360.10">
    <property type="match status" value="1"/>
</dbReference>
<comment type="cofactor">
    <cofactor evidence="13">
        <name>Zn(2+)</name>
        <dbReference type="ChEBI" id="CHEBI:29105"/>
    </cofactor>
    <text evidence="13">Binds 1 zinc ion per monomer.</text>
</comment>
<dbReference type="InterPro" id="IPR006171">
    <property type="entry name" value="TOPRIM_dom"/>
</dbReference>
<dbReference type="EMBL" id="BA000035">
    <property type="protein sequence ID" value="BAC18979.1"/>
    <property type="molecule type" value="Genomic_DNA"/>
</dbReference>
<dbReference type="InterPro" id="IPR036977">
    <property type="entry name" value="DNA_primase_Znf_CHC2"/>
</dbReference>
<comment type="caution">
    <text evidence="12">Lacks conserved residue(s) required for the propagation of feature annotation.</text>
</comment>
<dbReference type="InterPro" id="IPR019475">
    <property type="entry name" value="DNA_primase_DnaB-bd"/>
</dbReference>
<keyword evidence="3 12" id="KW-0808">Transferase</keyword>
<dbReference type="SMART" id="SM00766">
    <property type="entry name" value="DnaG_DnaB_bind"/>
    <property type="match status" value="1"/>
</dbReference>
<dbReference type="STRING" id="196164.gene:10742600"/>
<keyword evidence="1 12" id="KW-0240">DNA-directed RNA polymerase</keyword>
<comment type="catalytic activity">
    <reaction evidence="12">
        <text>ssDNA + n NTP = ssDNA/pppN(pN)n-1 hybrid + (n-1) diphosphate.</text>
        <dbReference type="EC" id="2.7.7.101"/>
    </reaction>
</comment>
<dbReference type="eggNOG" id="COG0358">
    <property type="taxonomic scope" value="Bacteria"/>
</dbReference>
<dbReference type="Pfam" id="PF08278">
    <property type="entry name" value="DnaG_DnaB_bind"/>
    <property type="match status" value="1"/>
</dbReference>
<evidence type="ECO:0000256" key="12">
    <source>
        <dbReference type="HAMAP-Rule" id="MF_00974"/>
    </source>
</evidence>
<comment type="similarity">
    <text evidence="12 13">Belongs to the DnaG primase family.</text>
</comment>
<evidence type="ECO:0000256" key="1">
    <source>
        <dbReference type="ARBA" id="ARBA00022478"/>
    </source>
</evidence>
<evidence type="ECO:0000259" key="14">
    <source>
        <dbReference type="PROSITE" id="PS50880"/>
    </source>
</evidence>
<dbReference type="KEGG" id="cef:CE2169"/>
<evidence type="ECO:0000256" key="3">
    <source>
        <dbReference type="ARBA" id="ARBA00022679"/>
    </source>
</evidence>
<evidence type="ECO:0000256" key="4">
    <source>
        <dbReference type="ARBA" id="ARBA00022695"/>
    </source>
</evidence>
<evidence type="ECO:0000256" key="2">
    <source>
        <dbReference type="ARBA" id="ARBA00022515"/>
    </source>
</evidence>
<dbReference type="EC" id="2.7.7.101" evidence="12"/>
<dbReference type="Proteomes" id="UP000001409">
    <property type="component" value="Chromosome"/>
</dbReference>
<dbReference type="Pfam" id="PF08275">
    <property type="entry name" value="DNAG_N"/>
    <property type="match status" value="1"/>
</dbReference>
<proteinExistence type="inferred from homology"/>
<dbReference type="HOGENOM" id="CLU_013501_3_1_11"/>
<dbReference type="CDD" id="cd03364">
    <property type="entry name" value="TOPRIM_DnaG_primases"/>
    <property type="match status" value="1"/>
</dbReference>
<dbReference type="Pfam" id="PF10410">
    <property type="entry name" value="DnaB_bind"/>
    <property type="match status" value="1"/>
</dbReference>
<dbReference type="Gene3D" id="3.90.980.10">
    <property type="entry name" value="DNA primase, catalytic core, N-terminal domain"/>
    <property type="match status" value="1"/>
</dbReference>
<keyword evidence="8 13" id="KW-0862">Zinc</keyword>
<evidence type="ECO:0000256" key="5">
    <source>
        <dbReference type="ARBA" id="ARBA00022705"/>
    </source>
</evidence>
<comment type="subunit">
    <text evidence="12">Monomer. Interacts with DnaB.</text>
</comment>
<feature type="domain" description="Toprim" evidence="14">
    <location>
        <begin position="275"/>
        <end position="361"/>
    </location>
</feature>
<evidence type="ECO:0000256" key="13">
    <source>
        <dbReference type="PIRNR" id="PIRNR002811"/>
    </source>
</evidence>
<dbReference type="InterPro" id="IPR006295">
    <property type="entry name" value="DNA_primase_DnaG"/>
</dbReference>
<protein>
    <recommendedName>
        <fullName evidence="12 13">DNA primase</fullName>
        <ecNumber evidence="12">2.7.7.101</ecNumber>
    </recommendedName>
</protein>
<dbReference type="Pfam" id="PF13662">
    <property type="entry name" value="Toprim_4"/>
    <property type="match status" value="1"/>
</dbReference>
<keyword evidence="9" id="KW-0460">Magnesium</keyword>
<keyword evidence="11 12" id="KW-0804">Transcription</keyword>
<name>Q8FNH5_COREF</name>
<dbReference type="InterPro" id="IPR002694">
    <property type="entry name" value="Znf_CHC2"/>
</dbReference>